<dbReference type="Proteomes" id="UP000014461">
    <property type="component" value="Unassembled WGS sequence"/>
</dbReference>
<organism evidence="1 2">
    <name type="scientific">Agarivorans albus MKT 106</name>
    <dbReference type="NCBI Taxonomy" id="1331007"/>
    <lineage>
        <taxon>Bacteria</taxon>
        <taxon>Pseudomonadati</taxon>
        <taxon>Pseudomonadota</taxon>
        <taxon>Gammaproteobacteria</taxon>
        <taxon>Alteromonadales</taxon>
        <taxon>Alteromonadaceae</taxon>
        <taxon>Agarivorans</taxon>
    </lineage>
</organism>
<dbReference type="EMBL" id="BARX01000007">
    <property type="protein sequence ID" value="GAD01271.1"/>
    <property type="molecule type" value="Genomic_DNA"/>
</dbReference>
<reference evidence="1" key="1">
    <citation type="journal article" date="2013" name="Genome Announc.">
        <title>Draft Genome Sequence of Agarivorans albus Strain MKT 106T, an Agarolytic Marine Bacterium.</title>
        <authorList>
            <person name="Yasuike M."/>
            <person name="Nakamura Y."/>
            <person name="Kai W."/>
            <person name="Fujiwara A."/>
            <person name="Fukui Y."/>
            <person name="Satomi M."/>
            <person name="Sano M."/>
        </authorList>
    </citation>
    <scope>NUCLEOTIDE SEQUENCE [LARGE SCALE GENOMIC DNA]</scope>
</reference>
<evidence type="ECO:0000313" key="2">
    <source>
        <dbReference type="Proteomes" id="UP000014461"/>
    </source>
</evidence>
<dbReference type="AlphaFoldDB" id="R9PSU3"/>
<comment type="caution">
    <text evidence="1">The sequence shown here is derived from an EMBL/GenBank/DDBJ whole genome shotgun (WGS) entry which is preliminary data.</text>
</comment>
<evidence type="ECO:0000313" key="1">
    <source>
        <dbReference type="EMBL" id="GAD01271.1"/>
    </source>
</evidence>
<name>R9PSU3_AGAAL</name>
<gene>
    <name evidence="1" type="ORF">AALB_1351</name>
</gene>
<keyword evidence="2" id="KW-1185">Reference proteome</keyword>
<proteinExistence type="predicted"/>
<sequence>MQLNKYELPVQHFLYSQLMFPIEMDDLYLSLCLFHILSLIVDK</sequence>
<protein>
    <submittedName>
        <fullName evidence="1">Uncharacterized protein</fullName>
    </submittedName>
</protein>
<accession>R9PSU3</accession>